<dbReference type="Proteomes" id="UP000807115">
    <property type="component" value="Chromosome 9"/>
</dbReference>
<dbReference type="EMBL" id="CM027688">
    <property type="protein sequence ID" value="KAG0516778.1"/>
    <property type="molecule type" value="Genomic_DNA"/>
</dbReference>
<evidence type="ECO:0000313" key="2">
    <source>
        <dbReference type="EMBL" id="KAG0516778.1"/>
    </source>
</evidence>
<feature type="compositionally biased region" description="Basic and acidic residues" evidence="1">
    <location>
        <begin position="211"/>
        <end position="224"/>
    </location>
</feature>
<name>A0A921U3E6_SORBI</name>
<dbReference type="AlphaFoldDB" id="A0A921U3E6"/>
<feature type="compositionally biased region" description="Acidic residues" evidence="1">
    <location>
        <begin position="13"/>
        <end position="23"/>
    </location>
</feature>
<reference evidence="2" key="1">
    <citation type="journal article" date="2019" name="BMC Genomics">
        <title>A new reference genome for Sorghum bicolor reveals high levels of sequence similarity between sweet and grain genotypes: implications for the genetics of sugar metabolism.</title>
        <authorList>
            <person name="Cooper E.A."/>
            <person name="Brenton Z.W."/>
            <person name="Flinn B.S."/>
            <person name="Jenkins J."/>
            <person name="Shu S."/>
            <person name="Flowers D."/>
            <person name="Luo F."/>
            <person name="Wang Y."/>
            <person name="Xia P."/>
            <person name="Barry K."/>
            <person name="Daum C."/>
            <person name="Lipzen A."/>
            <person name="Yoshinaga Y."/>
            <person name="Schmutz J."/>
            <person name="Saski C."/>
            <person name="Vermerris W."/>
            <person name="Kresovich S."/>
        </authorList>
    </citation>
    <scope>NUCLEOTIDE SEQUENCE</scope>
</reference>
<sequence length="520" mass="58961">MLEGSVGLQYGGDEGDEGDELGDDGPWHGEVVALHVRPHHEERVLAPLPQLLHRLSQVALLQLRRRLARRAHAPEEPRHVLLALAPGRRRRHHLRRHQNPRVLRRLHQLRHQPHVRRHVAAALVRRLLERHQVQQQRRRPELDPQLRQPQPVLVRQLHGQRHRAQHRRDPRRRLARAAAARLLEPHPHPLQVARRRQVLPPVAPAPPALLGKDRVQQRHQEQQREATQQPRRLPHHLHRRRVLEPRRRLPPGARRGDHRVEQVQDVADVVRGRQPHAHVAALLAAEVVKHQLHEQLRRLVPRGVELRQPGALDEVDEDEERDLVLGEDEVDGQLHGPERRGVQRRLLHSRGDVDEVLDDEAAVEHQHLDQILGAHVGVLGGVHGAGLPLADGDEADVVLDDGEVARRVWVAAGDEAVQIRHLEPAAGAKPAVRGVERTDGDEPRRVGVRVVVADVLGDAGHAEGVHHDPVMLRRRRVLLLLRQPARQPLHVHRDVVARHGRTAPGARLLASTVGDHHAFI</sequence>
<organism evidence="2 3">
    <name type="scientific">Sorghum bicolor</name>
    <name type="common">Sorghum</name>
    <name type="synonym">Sorghum vulgare</name>
    <dbReference type="NCBI Taxonomy" id="4558"/>
    <lineage>
        <taxon>Eukaryota</taxon>
        <taxon>Viridiplantae</taxon>
        <taxon>Streptophyta</taxon>
        <taxon>Embryophyta</taxon>
        <taxon>Tracheophyta</taxon>
        <taxon>Spermatophyta</taxon>
        <taxon>Magnoliopsida</taxon>
        <taxon>Liliopsida</taxon>
        <taxon>Poales</taxon>
        <taxon>Poaceae</taxon>
        <taxon>PACMAD clade</taxon>
        <taxon>Panicoideae</taxon>
        <taxon>Andropogonodae</taxon>
        <taxon>Andropogoneae</taxon>
        <taxon>Sorghinae</taxon>
        <taxon>Sorghum</taxon>
    </lineage>
</organism>
<evidence type="ECO:0000256" key="1">
    <source>
        <dbReference type="SAM" id="MobiDB-lite"/>
    </source>
</evidence>
<feature type="region of interest" description="Disordered" evidence="1">
    <location>
        <begin position="132"/>
        <end position="237"/>
    </location>
</feature>
<proteinExistence type="predicted"/>
<gene>
    <name evidence="2" type="ORF">BDA96_09G032600</name>
</gene>
<comment type="caution">
    <text evidence="2">The sequence shown here is derived from an EMBL/GenBank/DDBJ whole genome shotgun (WGS) entry which is preliminary data.</text>
</comment>
<evidence type="ECO:0000313" key="3">
    <source>
        <dbReference type="Proteomes" id="UP000807115"/>
    </source>
</evidence>
<feature type="compositionally biased region" description="Basic and acidic residues" evidence="1">
    <location>
        <begin position="132"/>
        <end position="144"/>
    </location>
</feature>
<feature type="compositionally biased region" description="Basic residues" evidence="1">
    <location>
        <begin position="158"/>
        <end position="175"/>
    </location>
</feature>
<reference evidence="2" key="2">
    <citation type="submission" date="2020-10" db="EMBL/GenBank/DDBJ databases">
        <authorList>
            <person name="Cooper E.A."/>
            <person name="Brenton Z.W."/>
            <person name="Flinn B.S."/>
            <person name="Jenkins J."/>
            <person name="Shu S."/>
            <person name="Flowers D."/>
            <person name="Luo F."/>
            <person name="Wang Y."/>
            <person name="Xia P."/>
            <person name="Barry K."/>
            <person name="Daum C."/>
            <person name="Lipzen A."/>
            <person name="Yoshinaga Y."/>
            <person name="Schmutz J."/>
            <person name="Saski C."/>
            <person name="Vermerris W."/>
            <person name="Kresovich S."/>
        </authorList>
    </citation>
    <scope>NUCLEOTIDE SEQUENCE</scope>
</reference>
<accession>A0A921U3E6</accession>
<feature type="region of interest" description="Disordered" evidence="1">
    <location>
        <begin position="1"/>
        <end position="23"/>
    </location>
</feature>
<protein>
    <submittedName>
        <fullName evidence="2">Uncharacterized protein</fullName>
    </submittedName>
</protein>